<organism evidence="1 2">
    <name type="scientific">Taklimakanibacter albus</name>
    <dbReference type="NCBI Taxonomy" id="2800327"/>
    <lineage>
        <taxon>Bacteria</taxon>
        <taxon>Pseudomonadati</taxon>
        <taxon>Pseudomonadota</taxon>
        <taxon>Alphaproteobacteria</taxon>
        <taxon>Hyphomicrobiales</taxon>
        <taxon>Aestuariivirgaceae</taxon>
        <taxon>Taklimakanibacter</taxon>
    </lineage>
</organism>
<proteinExistence type="predicted"/>
<accession>A0ACC5RBN1</accession>
<dbReference type="Proteomes" id="UP000616151">
    <property type="component" value="Unassembled WGS sequence"/>
</dbReference>
<dbReference type="EMBL" id="JAENHL010000008">
    <property type="protein sequence ID" value="MBK1870017.1"/>
    <property type="molecule type" value="Genomic_DNA"/>
</dbReference>
<evidence type="ECO:0000313" key="2">
    <source>
        <dbReference type="Proteomes" id="UP000616151"/>
    </source>
</evidence>
<protein>
    <submittedName>
        <fullName evidence="1">DUF488 domain-containing protein</fullName>
    </submittedName>
</protein>
<name>A0ACC5RBN1_9HYPH</name>
<reference evidence="1" key="1">
    <citation type="submission" date="2021-01" db="EMBL/GenBank/DDBJ databases">
        <authorList>
            <person name="Sun Q."/>
        </authorList>
    </citation>
    <scope>NUCLEOTIDE SEQUENCE</scope>
    <source>
        <strain evidence="1">YIM B02566</strain>
    </source>
</reference>
<gene>
    <name evidence="1" type="ORF">JHL16_26870</name>
</gene>
<evidence type="ECO:0000313" key="1">
    <source>
        <dbReference type="EMBL" id="MBK1870017.1"/>
    </source>
</evidence>
<sequence>MSDIPTAVEVLTIGHSTQSFADFLLLLREAQVTALCDVRSQPYSRHVPQFNRETLKTNLGAEKIAYMFLGDELGGRPKTPELYSDGVADYEKMARNESFAQGLGRVIEGARTYRIALMCAERDPLDCHRCLLVGRALKARGVTVRHITGPGETIGQDDIEELLLAMADQAHTDLFTPRQEQIARAYRHKARRAAFPEKPAQAGKDDPPRA</sequence>
<comment type="caution">
    <text evidence="1">The sequence shown here is derived from an EMBL/GenBank/DDBJ whole genome shotgun (WGS) entry which is preliminary data.</text>
</comment>
<keyword evidence="2" id="KW-1185">Reference proteome</keyword>